<gene>
    <name evidence="2" type="primary">SYT16</name>
    <name evidence="2" type="ORF">Ciccas_002335</name>
</gene>
<name>A0ABD2QII5_9PLAT</name>
<comment type="caution">
    <text evidence="2">The sequence shown here is derived from an EMBL/GenBank/DDBJ whole genome shotgun (WGS) entry which is preliminary data.</text>
</comment>
<sequence>MALATARIQRLPNESRTSWNICLTCCNRNNESDGEEFAVYPPMAASVASSQVCEDAKKQYLPASKLPSALYQSYDSDDDTSAYGTSSYFGDMLPKKHNLHSNNTFRSNPDLETVYNEADLKDAFTHEPSRNTIPITLDDMKNFGQAFIKIKYDAAKANLKVEVLSVSDVPGKEKNGPSAYQVSLCMLPKKRKEQRWHSTMVPGPDPKFEGKNKVFTIEITPDEILKNALRIRLYACERRRRHKLLSETTLAITSLDLKVSKVYDVKLESRKLSKGLRNQLSAKGSSSEDDLHSSISRASSQVNVHLPAGETPASLVRAKKLVAEGKVNWPELMMAASYNALAGRLEIELGEASRLKIPGTNKAPNAYVKIILKAKNEQELAKCKSHTKKDTSNPRFNEKFILPLGVHQLKDVTLMVYMCHKKAIGGKEAIGWFAMGATNTGSEEKDHWDEIMAARGESIIRWHVLHEKNSK</sequence>
<dbReference type="InterPro" id="IPR043541">
    <property type="entry name" value="SYT14/14L/16"/>
</dbReference>
<dbReference type="Gene3D" id="2.60.40.150">
    <property type="entry name" value="C2 domain"/>
    <property type="match status" value="2"/>
</dbReference>
<accession>A0ABD2QII5</accession>
<dbReference type="PANTHER" id="PTHR46129:SF2">
    <property type="entry name" value="SYNAPTOTAGMIN 14, ISOFORM D"/>
    <property type="match status" value="1"/>
</dbReference>
<dbReference type="SUPFAM" id="SSF49562">
    <property type="entry name" value="C2 domain (Calcium/lipid-binding domain, CaLB)"/>
    <property type="match status" value="2"/>
</dbReference>
<proteinExistence type="predicted"/>
<dbReference type="InterPro" id="IPR000008">
    <property type="entry name" value="C2_dom"/>
</dbReference>
<dbReference type="Proteomes" id="UP001626550">
    <property type="component" value="Unassembled WGS sequence"/>
</dbReference>
<evidence type="ECO:0000313" key="2">
    <source>
        <dbReference type="EMBL" id="KAL3319012.1"/>
    </source>
</evidence>
<organism evidence="2 3">
    <name type="scientific">Cichlidogyrus casuarinus</name>
    <dbReference type="NCBI Taxonomy" id="1844966"/>
    <lineage>
        <taxon>Eukaryota</taxon>
        <taxon>Metazoa</taxon>
        <taxon>Spiralia</taxon>
        <taxon>Lophotrochozoa</taxon>
        <taxon>Platyhelminthes</taxon>
        <taxon>Monogenea</taxon>
        <taxon>Monopisthocotylea</taxon>
        <taxon>Dactylogyridea</taxon>
        <taxon>Ancyrocephalidae</taxon>
        <taxon>Cichlidogyrus</taxon>
    </lineage>
</organism>
<evidence type="ECO:0000259" key="1">
    <source>
        <dbReference type="PROSITE" id="PS50004"/>
    </source>
</evidence>
<dbReference type="PROSITE" id="PS50004">
    <property type="entry name" value="C2"/>
    <property type="match status" value="1"/>
</dbReference>
<dbReference type="AlphaFoldDB" id="A0ABD2QII5"/>
<reference evidence="2 3" key="1">
    <citation type="submission" date="2024-11" db="EMBL/GenBank/DDBJ databases">
        <title>Adaptive evolution of stress response genes in parasites aligns with host niche diversity.</title>
        <authorList>
            <person name="Hahn C."/>
            <person name="Resl P."/>
        </authorList>
    </citation>
    <scope>NUCLEOTIDE SEQUENCE [LARGE SCALE GENOMIC DNA]</scope>
    <source>
        <strain evidence="2">EGGRZ-B1_66</strain>
        <tissue evidence="2">Body</tissue>
    </source>
</reference>
<dbReference type="EMBL" id="JBJKFK010000180">
    <property type="protein sequence ID" value="KAL3319012.1"/>
    <property type="molecule type" value="Genomic_DNA"/>
</dbReference>
<protein>
    <submittedName>
        <fullName evidence="2">Synaptotagmin XVI</fullName>
    </submittedName>
</protein>
<dbReference type="PANTHER" id="PTHR46129">
    <property type="entry name" value="SYNAPTOTAGMIN 14, ISOFORM D"/>
    <property type="match status" value="1"/>
</dbReference>
<evidence type="ECO:0000313" key="3">
    <source>
        <dbReference type="Proteomes" id="UP001626550"/>
    </source>
</evidence>
<dbReference type="InterPro" id="IPR035892">
    <property type="entry name" value="C2_domain_sf"/>
</dbReference>
<feature type="domain" description="C2" evidence="1">
    <location>
        <begin position="328"/>
        <end position="463"/>
    </location>
</feature>
<dbReference type="Pfam" id="PF00168">
    <property type="entry name" value="C2"/>
    <property type="match status" value="2"/>
</dbReference>
<keyword evidence="3" id="KW-1185">Reference proteome</keyword>
<dbReference type="SMART" id="SM00239">
    <property type="entry name" value="C2"/>
    <property type="match status" value="1"/>
</dbReference>